<dbReference type="InterPro" id="IPR009326">
    <property type="entry name" value="DUF984"/>
</dbReference>
<organism evidence="2 3">
    <name type="scientific">Aerophototrophica crusticola</name>
    <dbReference type="NCBI Taxonomy" id="1709002"/>
    <lineage>
        <taxon>Bacteria</taxon>
        <taxon>Pseudomonadati</taxon>
        <taxon>Pseudomonadota</taxon>
        <taxon>Alphaproteobacteria</taxon>
        <taxon>Rhodospirillales</taxon>
        <taxon>Rhodospirillaceae</taxon>
        <taxon>Aerophototrophica</taxon>
    </lineage>
</organism>
<accession>A0A858R5B1</accession>
<gene>
    <name evidence="2" type="ORF">HHL28_05160</name>
</gene>
<feature type="domain" description="ASCH" evidence="1">
    <location>
        <begin position="48"/>
        <end position="109"/>
    </location>
</feature>
<evidence type="ECO:0000313" key="3">
    <source>
        <dbReference type="Proteomes" id="UP000501891"/>
    </source>
</evidence>
<evidence type="ECO:0000313" key="2">
    <source>
        <dbReference type="EMBL" id="QJE72567.1"/>
    </source>
</evidence>
<protein>
    <submittedName>
        <fullName evidence="2">ASCH domain-containing protein</fullName>
    </submittedName>
</protein>
<evidence type="ECO:0000259" key="1">
    <source>
        <dbReference type="Pfam" id="PF04266"/>
    </source>
</evidence>
<dbReference type="InterPro" id="IPR015947">
    <property type="entry name" value="PUA-like_sf"/>
</dbReference>
<name>A0A858R5B1_9PROT</name>
<dbReference type="KEGG" id="acru:HHL28_05160"/>
<dbReference type="Proteomes" id="UP000501891">
    <property type="component" value="Chromosome"/>
</dbReference>
<keyword evidence="3" id="KW-1185">Reference proteome</keyword>
<dbReference type="InterPro" id="IPR007374">
    <property type="entry name" value="ASCH_domain"/>
</dbReference>
<dbReference type="Gene3D" id="3.10.400.10">
    <property type="entry name" value="Sulfate adenylyltransferase"/>
    <property type="match status" value="1"/>
</dbReference>
<dbReference type="EMBL" id="CP051775">
    <property type="protein sequence ID" value="QJE72567.1"/>
    <property type="molecule type" value="Genomic_DNA"/>
</dbReference>
<dbReference type="Pfam" id="PF04266">
    <property type="entry name" value="ASCH"/>
    <property type="match status" value="1"/>
</dbReference>
<dbReference type="AlphaFoldDB" id="A0A858R5B1"/>
<dbReference type="SUPFAM" id="SSF88697">
    <property type="entry name" value="PUA domain-like"/>
    <property type="match status" value="1"/>
</dbReference>
<proteinExistence type="predicted"/>
<reference evidence="2" key="1">
    <citation type="submission" date="2020-04" db="EMBL/GenBank/DDBJ databases">
        <title>A desert anoxygenic phototrophic bacterium fixes CO2 using RubisCO under aerobic conditions.</title>
        <authorList>
            <person name="Tang K."/>
        </authorList>
    </citation>
    <scope>NUCLEOTIDE SEQUENCE [LARGE SCALE GENOMIC DNA]</scope>
    <source>
        <strain evidence="2">MIMtkB3</strain>
    </source>
</reference>
<dbReference type="PANTHER" id="PTHR39203:SF1">
    <property type="entry name" value="CYTOPLASMIC PROTEIN"/>
    <property type="match status" value="1"/>
</dbReference>
<dbReference type="PANTHER" id="PTHR39203">
    <property type="entry name" value="CYTOPLASMIC PROTEIN-RELATED"/>
    <property type="match status" value="1"/>
</dbReference>
<sequence length="109" mass="11399">MSTITPLEPDVTPDPTAVAAMWSAYCTATGLAPDTPHGAFAFGSGAAMADELLVPILSGAKRATAGVLVEYEAEGAPWDRSGYHEVVVDGRGQPACILRYTACEVRPFD</sequence>